<name>X1QX98_9ZZZZ</name>
<reference evidence="1" key="1">
    <citation type="journal article" date="2014" name="Front. Microbiol.">
        <title>High frequency of phylogenetically diverse reductive dehalogenase-homologous genes in deep subseafloor sedimentary metagenomes.</title>
        <authorList>
            <person name="Kawai M."/>
            <person name="Futagami T."/>
            <person name="Toyoda A."/>
            <person name="Takaki Y."/>
            <person name="Nishi S."/>
            <person name="Hori S."/>
            <person name="Arai W."/>
            <person name="Tsubouchi T."/>
            <person name="Morono Y."/>
            <person name="Uchiyama I."/>
            <person name="Ito T."/>
            <person name="Fujiyama A."/>
            <person name="Inagaki F."/>
            <person name="Takami H."/>
        </authorList>
    </citation>
    <scope>NUCLEOTIDE SEQUENCE</scope>
    <source>
        <strain evidence="1">Expedition CK06-06</strain>
    </source>
</reference>
<dbReference type="AlphaFoldDB" id="X1QX98"/>
<evidence type="ECO:0000313" key="1">
    <source>
        <dbReference type="EMBL" id="GAI72908.1"/>
    </source>
</evidence>
<protein>
    <submittedName>
        <fullName evidence="1">Uncharacterized protein</fullName>
    </submittedName>
</protein>
<accession>X1QX98</accession>
<comment type="caution">
    <text evidence="1">The sequence shown here is derived from an EMBL/GenBank/DDBJ whole genome shotgun (WGS) entry which is preliminary data.</text>
</comment>
<sequence length="45" mass="4984">MYVIICVWTYFGTTVEIEGIALPQHDAGIYGVIGLQGMYKKSGYP</sequence>
<gene>
    <name evidence="1" type="ORF">S12H4_25143</name>
</gene>
<proteinExistence type="predicted"/>
<dbReference type="EMBL" id="BARW01013937">
    <property type="protein sequence ID" value="GAI72908.1"/>
    <property type="molecule type" value="Genomic_DNA"/>
</dbReference>
<organism evidence="1">
    <name type="scientific">marine sediment metagenome</name>
    <dbReference type="NCBI Taxonomy" id="412755"/>
    <lineage>
        <taxon>unclassified sequences</taxon>
        <taxon>metagenomes</taxon>
        <taxon>ecological metagenomes</taxon>
    </lineage>
</organism>